<dbReference type="Gene3D" id="1.10.10.60">
    <property type="entry name" value="Homeodomain-like"/>
    <property type="match status" value="1"/>
</dbReference>
<dbReference type="Proteomes" id="UP000001056">
    <property type="component" value="Unassembled WGS sequence"/>
</dbReference>
<evidence type="ECO:0000313" key="4">
    <source>
        <dbReference type="Proteomes" id="UP000001056"/>
    </source>
</evidence>
<dbReference type="Pfam" id="PF00249">
    <property type="entry name" value="Myb_DNA-binding"/>
    <property type="match status" value="1"/>
</dbReference>
<feature type="region of interest" description="Disordered" evidence="1">
    <location>
        <begin position="279"/>
        <end position="350"/>
    </location>
</feature>
<organism evidence="3 4">
    <name type="scientific">Chaetomium globosum (strain ATCC 6205 / CBS 148.51 / DSM 1962 / NBRC 6347 / NRRL 1970)</name>
    <name type="common">Soil fungus</name>
    <dbReference type="NCBI Taxonomy" id="306901"/>
    <lineage>
        <taxon>Eukaryota</taxon>
        <taxon>Fungi</taxon>
        <taxon>Dikarya</taxon>
        <taxon>Ascomycota</taxon>
        <taxon>Pezizomycotina</taxon>
        <taxon>Sordariomycetes</taxon>
        <taxon>Sordariomycetidae</taxon>
        <taxon>Sordariales</taxon>
        <taxon>Chaetomiaceae</taxon>
        <taxon>Chaetomium</taxon>
    </lineage>
</organism>
<gene>
    <name evidence="3" type="ORF">CHGG_03542</name>
</gene>
<feature type="compositionally biased region" description="Polar residues" evidence="1">
    <location>
        <begin position="25"/>
        <end position="35"/>
    </location>
</feature>
<accession>Q2H8B2</accession>
<dbReference type="SUPFAM" id="SSF46689">
    <property type="entry name" value="Homeodomain-like"/>
    <property type="match status" value="1"/>
</dbReference>
<feature type="compositionally biased region" description="Basic residues" evidence="1">
    <location>
        <begin position="1"/>
        <end position="10"/>
    </location>
</feature>
<reference evidence="4" key="1">
    <citation type="journal article" date="2015" name="Genome Announc.">
        <title>Draft genome sequence of the cellulolytic fungus Chaetomium globosum.</title>
        <authorList>
            <person name="Cuomo C.A."/>
            <person name="Untereiner W.A."/>
            <person name="Ma L.-J."/>
            <person name="Grabherr M."/>
            <person name="Birren B.W."/>
        </authorList>
    </citation>
    <scope>NUCLEOTIDE SEQUENCE [LARGE SCALE GENOMIC DNA]</scope>
    <source>
        <strain evidence="4">ATCC 6205 / CBS 148.51 / DSM 1962 / NBRC 6347 / NRRL 1970</strain>
    </source>
</reference>
<dbReference type="InterPro" id="IPR001005">
    <property type="entry name" value="SANT/Myb"/>
</dbReference>
<evidence type="ECO:0000259" key="2">
    <source>
        <dbReference type="PROSITE" id="PS50090"/>
    </source>
</evidence>
<dbReference type="SMART" id="SM00717">
    <property type="entry name" value="SANT"/>
    <property type="match status" value="1"/>
</dbReference>
<dbReference type="OMA" id="RQEPPQM"/>
<feature type="compositionally biased region" description="Pro residues" evidence="1">
    <location>
        <begin position="289"/>
        <end position="305"/>
    </location>
</feature>
<dbReference type="OrthoDB" id="4151352at2759"/>
<dbReference type="VEuPathDB" id="FungiDB:CHGG_03542"/>
<dbReference type="InterPro" id="IPR009057">
    <property type="entry name" value="Homeodomain-like_sf"/>
</dbReference>
<dbReference type="CDD" id="cd00167">
    <property type="entry name" value="SANT"/>
    <property type="match status" value="1"/>
</dbReference>
<keyword evidence="4" id="KW-1185">Reference proteome</keyword>
<dbReference type="PROSITE" id="PS50090">
    <property type="entry name" value="MYB_LIKE"/>
    <property type="match status" value="1"/>
</dbReference>
<dbReference type="eggNOG" id="ENOG502SPDA">
    <property type="taxonomic scope" value="Eukaryota"/>
</dbReference>
<sequence length="350" mass="38097">MTRTRRPPRRSNRDMRFAQGPEGTSRVSDPPSSEPQGGGYRLIAAQQPSTTLGPGPIRYPPLPAAPPPPSAHTVPPAPVQTHFETSTVDEGDGTAEVAGQELIGDETATLAEYPYSIYNHGTWTADDDKTLIQARSRGQNWADLQRTHFPTKTANACRKRYERLVERRGIHDYSGRRLEMVASEYMTMRKDVWSGLADRVGMKWEVVEALCMGTGLRTIQSNARSYTNRARRDNRISQKTREAQAEVVTSTGSVGLPLPLLPVGSEFGTAFTNHAVEPDRSSAVADRSMPPPPFFPTSGPPPSTRLPPMVLAPQVPFRGYPDGNARLMSGPANTGAPAPEPPPGTGPPIW</sequence>
<dbReference type="HOGENOM" id="CLU_064362_0_0_1"/>
<feature type="region of interest" description="Disordered" evidence="1">
    <location>
        <begin position="1"/>
        <end position="74"/>
    </location>
</feature>
<dbReference type="RefSeq" id="XP_001230058.1">
    <property type="nucleotide sequence ID" value="XM_001230057.1"/>
</dbReference>
<name>Q2H8B2_CHAGB</name>
<evidence type="ECO:0000256" key="1">
    <source>
        <dbReference type="SAM" id="MobiDB-lite"/>
    </source>
</evidence>
<dbReference type="GeneID" id="4388450"/>
<dbReference type="STRING" id="306901.Q2H8B2"/>
<dbReference type="InParanoid" id="Q2H8B2"/>
<protein>
    <recommendedName>
        <fullName evidence="2">Myb-like domain-containing protein</fullName>
    </recommendedName>
</protein>
<proteinExistence type="predicted"/>
<feature type="compositionally biased region" description="Pro residues" evidence="1">
    <location>
        <begin position="338"/>
        <end position="350"/>
    </location>
</feature>
<dbReference type="EMBL" id="CH408030">
    <property type="protein sequence ID" value="EAQ91607.1"/>
    <property type="molecule type" value="Genomic_DNA"/>
</dbReference>
<feature type="domain" description="Myb-like" evidence="2">
    <location>
        <begin position="121"/>
        <end position="165"/>
    </location>
</feature>
<feature type="compositionally biased region" description="Pro residues" evidence="1">
    <location>
        <begin position="57"/>
        <end position="74"/>
    </location>
</feature>
<evidence type="ECO:0000313" key="3">
    <source>
        <dbReference type="EMBL" id="EAQ91607.1"/>
    </source>
</evidence>
<dbReference type="AlphaFoldDB" id="Q2H8B2"/>